<comment type="caution">
    <text evidence="2">The sequence shown here is derived from an EMBL/GenBank/DDBJ whole genome shotgun (WGS) entry which is preliminary data.</text>
</comment>
<feature type="region of interest" description="Disordered" evidence="1">
    <location>
        <begin position="1"/>
        <end position="29"/>
    </location>
</feature>
<sequence length="66" mass="7592">MCPRAANIRNEKSKKNAANRNRRDAEPKPLLFKPTTEMSMDIDRQWSNDVGVNIVEEISDEVNSFL</sequence>
<dbReference type="EMBL" id="JASPKY010000349">
    <property type="protein sequence ID" value="KAK9704485.1"/>
    <property type="molecule type" value="Genomic_DNA"/>
</dbReference>
<evidence type="ECO:0000313" key="2">
    <source>
        <dbReference type="EMBL" id="KAK9704485.1"/>
    </source>
</evidence>
<name>A0AAW1JKE4_POPJA</name>
<dbReference type="Proteomes" id="UP001458880">
    <property type="component" value="Unassembled WGS sequence"/>
</dbReference>
<evidence type="ECO:0000313" key="3">
    <source>
        <dbReference type="Proteomes" id="UP001458880"/>
    </source>
</evidence>
<gene>
    <name evidence="2" type="ORF">QE152_g27852</name>
</gene>
<protein>
    <submittedName>
        <fullName evidence="2">Uncharacterized protein</fullName>
    </submittedName>
</protein>
<dbReference type="AlphaFoldDB" id="A0AAW1JKE4"/>
<reference evidence="2 3" key="1">
    <citation type="journal article" date="2024" name="BMC Genomics">
        <title>De novo assembly and annotation of Popillia japonica's genome with initial clues to its potential as an invasive pest.</title>
        <authorList>
            <person name="Cucini C."/>
            <person name="Boschi S."/>
            <person name="Funari R."/>
            <person name="Cardaioli E."/>
            <person name="Iannotti N."/>
            <person name="Marturano G."/>
            <person name="Paoli F."/>
            <person name="Bruttini M."/>
            <person name="Carapelli A."/>
            <person name="Frati F."/>
            <person name="Nardi F."/>
        </authorList>
    </citation>
    <scope>NUCLEOTIDE SEQUENCE [LARGE SCALE GENOMIC DNA]</scope>
    <source>
        <strain evidence="2">DMR45628</strain>
    </source>
</reference>
<organism evidence="2 3">
    <name type="scientific">Popillia japonica</name>
    <name type="common">Japanese beetle</name>
    <dbReference type="NCBI Taxonomy" id="7064"/>
    <lineage>
        <taxon>Eukaryota</taxon>
        <taxon>Metazoa</taxon>
        <taxon>Ecdysozoa</taxon>
        <taxon>Arthropoda</taxon>
        <taxon>Hexapoda</taxon>
        <taxon>Insecta</taxon>
        <taxon>Pterygota</taxon>
        <taxon>Neoptera</taxon>
        <taxon>Endopterygota</taxon>
        <taxon>Coleoptera</taxon>
        <taxon>Polyphaga</taxon>
        <taxon>Scarabaeiformia</taxon>
        <taxon>Scarabaeidae</taxon>
        <taxon>Rutelinae</taxon>
        <taxon>Popillia</taxon>
    </lineage>
</organism>
<evidence type="ECO:0000256" key="1">
    <source>
        <dbReference type="SAM" id="MobiDB-lite"/>
    </source>
</evidence>
<proteinExistence type="predicted"/>
<accession>A0AAW1JKE4</accession>
<keyword evidence="3" id="KW-1185">Reference proteome</keyword>